<comment type="caution">
    <text evidence="3">The sequence shown here is derived from an EMBL/GenBank/DDBJ whole genome shotgun (WGS) entry which is preliminary data.</text>
</comment>
<sequence length="102" mass="10070">MKFSFKTLLAVAAFAAFATTSCSEKTQENAEATTESAANDAANATSGAADATSNAADAAGNAAADAVTPDGDGQNTVAPEKGDTATVQNKPANGVVDETQKK</sequence>
<name>A0A9X0HL43_SOLP1</name>
<evidence type="ECO:0008006" key="5">
    <source>
        <dbReference type="Google" id="ProtNLM"/>
    </source>
</evidence>
<evidence type="ECO:0000256" key="2">
    <source>
        <dbReference type="SAM" id="SignalP"/>
    </source>
</evidence>
<keyword evidence="4" id="KW-1185">Reference proteome</keyword>
<feature type="signal peptide" evidence="2">
    <location>
        <begin position="1"/>
        <end position="18"/>
    </location>
</feature>
<gene>
    <name evidence="3" type="ORF">ASU33_07275</name>
</gene>
<protein>
    <recommendedName>
        <fullName evidence="5">Entericidin</fullName>
    </recommendedName>
</protein>
<evidence type="ECO:0000313" key="4">
    <source>
        <dbReference type="Proteomes" id="UP000054223"/>
    </source>
</evidence>
<feature type="region of interest" description="Disordered" evidence="1">
    <location>
        <begin position="22"/>
        <end position="102"/>
    </location>
</feature>
<dbReference type="RefSeq" id="WP_059068994.1">
    <property type="nucleotide sequence ID" value="NZ_LNAL01000006.1"/>
</dbReference>
<reference evidence="3 4" key="1">
    <citation type="submission" date="2015-11" db="EMBL/GenBank/DDBJ databases">
        <title>Solirubrum puertoriconensis gen. nov. an environmental bacteria isolated in Puerto Rico.</title>
        <authorList>
            <person name="Cuebas-Irizarry M.F."/>
            <person name="Montalvo-Rodriguez R."/>
        </authorList>
    </citation>
    <scope>NUCLEOTIDE SEQUENCE [LARGE SCALE GENOMIC DNA]</scope>
    <source>
        <strain evidence="3 4">MC1A</strain>
    </source>
</reference>
<organism evidence="3 4">
    <name type="scientific">Solirubrum puertoriconensis</name>
    <dbReference type="NCBI Taxonomy" id="1751427"/>
    <lineage>
        <taxon>Bacteria</taxon>
        <taxon>Pseudomonadati</taxon>
        <taxon>Bacteroidota</taxon>
        <taxon>Cytophagia</taxon>
        <taxon>Cytophagales</taxon>
    </lineage>
</organism>
<dbReference type="PROSITE" id="PS51257">
    <property type="entry name" value="PROKAR_LIPOPROTEIN"/>
    <property type="match status" value="1"/>
</dbReference>
<feature type="chain" id="PRO_5040735565" description="Entericidin" evidence="2">
    <location>
        <begin position="19"/>
        <end position="102"/>
    </location>
</feature>
<dbReference type="EMBL" id="LNAL01000006">
    <property type="protein sequence ID" value="KUG08002.1"/>
    <property type="molecule type" value="Genomic_DNA"/>
</dbReference>
<proteinExistence type="predicted"/>
<keyword evidence="2" id="KW-0732">Signal</keyword>
<evidence type="ECO:0000256" key="1">
    <source>
        <dbReference type="SAM" id="MobiDB-lite"/>
    </source>
</evidence>
<dbReference type="Proteomes" id="UP000054223">
    <property type="component" value="Unassembled WGS sequence"/>
</dbReference>
<feature type="compositionally biased region" description="Low complexity" evidence="1">
    <location>
        <begin position="29"/>
        <end position="66"/>
    </location>
</feature>
<evidence type="ECO:0000313" key="3">
    <source>
        <dbReference type="EMBL" id="KUG08002.1"/>
    </source>
</evidence>
<accession>A0A9X0HL43</accession>
<dbReference type="AlphaFoldDB" id="A0A9X0HL43"/>
<dbReference type="OrthoDB" id="9911129at2"/>